<sequence length="734" mass="80376">MKKTTKKIGIILLSASLLTTTVYNPAQAATNGIESPKAGAIKSIIDSDANAKKYLTTQQLEDLQKIMEENKESGSVRAQDFDPSITSLTLKYTGKHSSKADAAFVHTTNSDDPYSGVANYKLRIGLQGKLNGKNAVLPNGDEFIKDYENGNFGGRITVRFPKGTDARSMYQAMDWSKTSATSNFTVRIAGITTLVWELKWPVKVNPQTVKFDPSNPNEFSIMVNGIKKSEVSESEWNKYDPISVYAALVAAGLAHIGDMDGYADVKLSFDLSKYSGNTDDTTTNKELTAKRLPPSKNRLLNTDIFLQDRTALIAGETGAKNISGAITKPGFEYVNPLPLGSKISTWSDYLSIWDRNDIYNTQLLPNAEVEGINTSLPGKSIFDRSLTVKDNDDFNKFKSDRFNRVINYFSKKESQDDPQSDLSNLDVKHAPQVIPNGVETPVTYSGVANYYNGDSRALIRNVLKVTNKANIETYLTANDYKISPSNQYVTGTNSKNVDKVKLFVNGADRMTAAGNNNGEGQYKIYAYDFIKNVSDNVIVKALDKDGQVIKETKVNIEKGESVQTYLKANDYKIAPNSQYVSGTHSTDVEKIKLFVNGVDRMTAGANNNGAQGQYRIYAYDFIKSTSDNVVVKALNKSGQVIKETKVNITQDTGSITASNFKINTDELINGTFTGNIAVVKLYVDGVAKNQVRPTGSSYSLYAAGYVTSTSQNVVVTGFDANGVQVASQKVNVTN</sequence>
<gene>
    <name evidence="3" type="ORF">HCA78_01670</name>
</gene>
<dbReference type="Pfam" id="PF20622">
    <property type="entry name" value="Big_15"/>
    <property type="match status" value="3"/>
</dbReference>
<feature type="chain" id="PRO_5032395425" description="Bacterial Ig domain-containing protein" evidence="1">
    <location>
        <begin position="29"/>
        <end position="734"/>
    </location>
</feature>
<keyword evidence="1" id="KW-0732">Signal</keyword>
<name>A0A842CX58_9LIST</name>
<feature type="domain" description="Bacterial Ig" evidence="2">
    <location>
        <begin position="653"/>
        <end position="734"/>
    </location>
</feature>
<feature type="domain" description="Bacterial Ig" evidence="2">
    <location>
        <begin position="567"/>
        <end position="650"/>
    </location>
</feature>
<feature type="domain" description="Bacterial Ig" evidence="2">
    <location>
        <begin position="475"/>
        <end position="557"/>
    </location>
</feature>
<proteinExistence type="predicted"/>
<evidence type="ECO:0000259" key="2">
    <source>
        <dbReference type="Pfam" id="PF20622"/>
    </source>
</evidence>
<accession>A0A842CX58</accession>
<evidence type="ECO:0000313" key="3">
    <source>
        <dbReference type="EMBL" id="MBC2002457.1"/>
    </source>
</evidence>
<dbReference type="EMBL" id="JAARWW010000001">
    <property type="protein sequence ID" value="MBC2002457.1"/>
    <property type="molecule type" value="Genomic_DNA"/>
</dbReference>
<dbReference type="Proteomes" id="UP000546806">
    <property type="component" value="Unassembled WGS sequence"/>
</dbReference>
<evidence type="ECO:0000313" key="4">
    <source>
        <dbReference type="Proteomes" id="UP000546806"/>
    </source>
</evidence>
<comment type="caution">
    <text evidence="3">The sequence shown here is derived from an EMBL/GenBank/DDBJ whole genome shotgun (WGS) entry which is preliminary data.</text>
</comment>
<protein>
    <recommendedName>
        <fullName evidence="2">Bacterial Ig domain-containing protein</fullName>
    </recommendedName>
</protein>
<feature type="signal peptide" evidence="1">
    <location>
        <begin position="1"/>
        <end position="28"/>
    </location>
</feature>
<evidence type="ECO:0000256" key="1">
    <source>
        <dbReference type="SAM" id="SignalP"/>
    </source>
</evidence>
<dbReference type="AlphaFoldDB" id="A0A842CX58"/>
<dbReference type="InterPro" id="IPR046746">
    <property type="entry name" value="Big_15"/>
</dbReference>
<dbReference type="RefSeq" id="WP_185531947.1">
    <property type="nucleotide sequence ID" value="NZ_JAARWW010000001.1"/>
</dbReference>
<organism evidence="3 4">
    <name type="scientific">Listeria booriae</name>
    <dbReference type="NCBI Taxonomy" id="1552123"/>
    <lineage>
        <taxon>Bacteria</taxon>
        <taxon>Bacillati</taxon>
        <taxon>Bacillota</taxon>
        <taxon>Bacilli</taxon>
        <taxon>Bacillales</taxon>
        <taxon>Listeriaceae</taxon>
        <taxon>Listeria</taxon>
    </lineage>
</organism>
<reference evidence="3 4" key="1">
    <citation type="submission" date="2020-03" db="EMBL/GenBank/DDBJ databases">
        <title>Soil Listeria distribution.</title>
        <authorList>
            <person name="Liao J."/>
            <person name="Wiedmann M."/>
        </authorList>
    </citation>
    <scope>NUCLEOTIDE SEQUENCE [LARGE SCALE GENOMIC DNA]</scope>
    <source>
        <strain evidence="3 4">FSL L7-0435</strain>
    </source>
</reference>